<gene>
    <name evidence="2" type="ORF">SAMN02744037_02141</name>
    <name evidence="3" type="ORF">SAMN02744037_02554</name>
</gene>
<name>A0A1M6RM11_9FIRM</name>
<evidence type="ECO:0000313" key="4">
    <source>
        <dbReference type="Proteomes" id="UP000242497"/>
    </source>
</evidence>
<dbReference type="RefSeq" id="WP_200773954.1">
    <property type="nucleotide sequence ID" value="NZ_FRAE01000059.1"/>
</dbReference>
<evidence type="ECO:0000313" key="3">
    <source>
        <dbReference type="EMBL" id="SHK53882.1"/>
    </source>
</evidence>
<reference evidence="2" key="2">
    <citation type="submission" date="2016-11" db="EMBL/GenBank/DDBJ databases">
        <authorList>
            <person name="Jaros S."/>
            <person name="Januszkiewicz K."/>
            <person name="Wedrychowicz H."/>
        </authorList>
    </citation>
    <scope>NUCLEOTIDE SEQUENCE [LARGE SCALE GENOMIC DNA]</scope>
    <source>
        <strain evidence="2">DSM 15518</strain>
    </source>
</reference>
<evidence type="ECO:0000313" key="2">
    <source>
        <dbReference type="EMBL" id="SHK33484.1"/>
    </source>
</evidence>
<dbReference type="AlphaFoldDB" id="A0A1M6RM11"/>
<proteinExistence type="predicted"/>
<protein>
    <submittedName>
        <fullName evidence="2">Transposase zinc-binding domain-containing protein</fullName>
    </submittedName>
</protein>
<keyword evidence="4" id="KW-1185">Reference proteome</keyword>
<reference evidence="4" key="1">
    <citation type="submission" date="2016-11" db="EMBL/GenBank/DDBJ databases">
        <authorList>
            <person name="Varghese N."/>
            <person name="Submissions S."/>
        </authorList>
    </citation>
    <scope>NUCLEOTIDE SEQUENCE [LARGE SCALE GENOMIC DNA]</scope>
    <source>
        <strain evidence="4">DSM 15518</strain>
    </source>
</reference>
<evidence type="ECO:0000259" key="1">
    <source>
        <dbReference type="Pfam" id="PF14319"/>
    </source>
</evidence>
<sequence>MTKVTLKKILQDNWQNFLKKKIKRIPKVIRADVIETVEKAMDCGRLEKGYTEYMCLECMESKRVGFTCKSKFCTRCGRIYVS</sequence>
<dbReference type="InterPro" id="IPR026889">
    <property type="entry name" value="Zn_Tnp"/>
</dbReference>
<organism evidence="2 4">
    <name type="scientific">Tepidibacter formicigenes DSM 15518</name>
    <dbReference type="NCBI Taxonomy" id="1123349"/>
    <lineage>
        <taxon>Bacteria</taxon>
        <taxon>Bacillati</taxon>
        <taxon>Bacillota</taxon>
        <taxon>Clostridia</taxon>
        <taxon>Peptostreptococcales</taxon>
        <taxon>Peptostreptococcaceae</taxon>
        <taxon>Tepidibacter</taxon>
    </lineage>
</organism>
<feature type="domain" description="Transposase zinc-binding" evidence="1">
    <location>
        <begin position="9"/>
        <end position="79"/>
    </location>
</feature>
<dbReference type="Proteomes" id="UP000242497">
    <property type="component" value="Unassembled WGS sequence"/>
</dbReference>
<accession>A0A1M6RM11</accession>
<dbReference type="EMBL" id="FRAE01000088">
    <property type="protein sequence ID" value="SHK53882.1"/>
    <property type="molecule type" value="Genomic_DNA"/>
</dbReference>
<dbReference type="EMBL" id="FRAE01000059">
    <property type="protein sequence ID" value="SHK33484.1"/>
    <property type="molecule type" value="Genomic_DNA"/>
</dbReference>
<dbReference type="Pfam" id="PF14319">
    <property type="entry name" value="Zn_Tnp_IS91"/>
    <property type="match status" value="1"/>
</dbReference>
<feature type="non-terminal residue" evidence="2">
    <location>
        <position position="82"/>
    </location>
</feature>